<dbReference type="Proteomes" id="UP000251072">
    <property type="component" value="Unassembled WGS sequence"/>
</dbReference>
<dbReference type="InterPro" id="IPR027396">
    <property type="entry name" value="DsrEFH-like"/>
</dbReference>
<dbReference type="RefSeq" id="WP_112238106.1">
    <property type="nucleotide sequence ID" value="NZ_QMCH01000003.1"/>
</dbReference>
<dbReference type="Pfam" id="PF02635">
    <property type="entry name" value="DsrE"/>
    <property type="match status" value="1"/>
</dbReference>
<dbReference type="Proteomes" id="UP000783102">
    <property type="component" value="Unassembled WGS sequence"/>
</dbReference>
<evidence type="ECO:0000313" key="4">
    <source>
        <dbReference type="Proteomes" id="UP000251072"/>
    </source>
</evidence>
<sequence>MKRILKFIVACSITALAITTPYVSAQSTAIGPTKVLYHIDDAQEQGLKGLRNIRNHLDVAPNTVIILVAHGDGVDLLMEGAKDKKNNVEYAPLISALKSSGVRFEVCEITMKRRGLKKNQFVLDADFTPSGVVRIADLQYKDHYAYIKP</sequence>
<evidence type="ECO:0000256" key="1">
    <source>
        <dbReference type="SAM" id="SignalP"/>
    </source>
</evidence>
<dbReference type="PANTHER" id="PTHR37691">
    <property type="entry name" value="BLR3518 PROTEIN"/>
    <property type="match status" value="1"/>
</dbReference>
<reference evidence="2" key="2">
    <citation type="journal article" date="2021" name="Genome Biol. Evol.">
        <title>Continental-Scale Gene Flow Prevents Allopatric Divergence of Pelagic Freshwater Bacteria.</title>
        <authorList>
            <person name="Hoetzinger M."/>
            <person name="Pitt A."/>
            <person name="Huemer A."/>
            <person name="Hahn M.W."/>
        </authorList>
    </citation>
    <scope>NUCLEOTIDE SEQUENCE</scope>
    <source>
        <strain evidence="2">SM1-W8</strain>
    </source>
</reference>
<evidence type="ECO:0008006" key="6">
    <source>
        <dbReference type="Google" id="ProtNLM"/>
    </source>
</evidence>
<proteinExistence type="predicted"/>
<comment type="caution">
    <text evidence="2">The sequence shown here is derived from an EMBL/GenBank/DDBJ whole genome shotgun (WGS) entry which is preliminary data.</text>
</comment>
<evidence type="ECO:0000313" key="3">
    <source>
        <dbReference type="EMBL" id="RAZ42203.1"/>
    </source>
</evidence>
<keyword evidence="1" id="KW-0732">Signal</keyword>
<keyword evidence="4" id="KW-1185">Reference proteome</keyword>
<dbReference type="PANTHER" id="PTHR37691:SF1">
    <property type="entry name" value="BLR3518 PROTEIN"/>
    <property type="match status" value="1"/>
</dbReference>
<feature type="chain" id="PRO_5044699686" description="Sulfur reduction protein DsrE" evidence="1">
    <location>
        <begin position="26"/>
        <end position="149"/>
    </location>
</feature>
<organism evidence="2 5">
    <name type="scientific">Polynucleobacter paneuropaeus</name>
    <dbReference type="NCBI Taxonomy" id="2527775"/>
    <lineage>
        <taxon>Bacteria</taxon>
        <taxon>Pseudomonadati</taxon>
        <taxon>Pseudomonadota</taxon>
        <taxon>Betaproteobacteria</taxon>
        <taxon>Burkholderiales</taxon>
        <taxon>Burkholderiaceae</taxon>
        <taxon>Polynucleobacter</taxon>
    </lineage>
</organism>
<reference evidence="3 4" key="1">
    <citation type="submission" date="2018-06" db="EMBL/GenBank/DDBJ databases">
        <title>Genome of strain Polynucleobacter sp. FUKU-NW-11.</title>
        <authorList>
            <person name="Hahn M.W."/>
        </authorList>
    </citation>
    <scope>NUCLEOTIDE SEQUENCE [LARGE SCALE GENOMIC DNA]</scope>
    <source>
        <strain evidence="3">FUKU-NW-11</strain>
        <strain evidence="4">FUKU-NW11</strain>
    </source>
</reference>
<dbReference type="Gene3D" id="3.40.1260.10">
    <property type="entry name" value="DsrEFH-like"/>
    <property type="match status" value="1"/>
</dbReference>
<dbReference type="AlphaFoldDB" id="A0A9Q2WHX1"/>
<dbReference type="EMBL" id="JAANEY010000001">
    <property type="protein sequence ID" value="MBT8550758.1"/>
    <property type="molecule type" value="Genomic_DNA"/>
</dbReference>
<evidence type="ECO:0000313" key="5">
    <source>
        <dbReference type="Proteomes" id="UP000783102"/>
    </source>
</evidence>
<accession>A0A9Q2WHX1</accession>
<feature type="signal peptide" evidence="1">
    <location>
        <begin position="1"/>
        <end position="25"/>
    </location>
</feature>
<dbReference type="InterPro" id="IPR003787">
    <property type="entry name" value="Sulphur_relay_DsrE/F-like"/>
</dbReference>
<protein>
    <recommendedName>
        <fullName evidence="6">Sulfur reduction protein DsrE</fullName>
    </recommendedName>
</protein>
<name>A0A9Q2WHX1_9BURK</name>
<gene>
    <name evidence="3" type="ORF">DP176_06495</name>
    <name evidence="2" type="ORF">G6731_02105</name>
</gene>
<evidence type="ECO:0000313" key="2">
    <source>
        <dbReference type="EMBL" id="MBT8550758.1"/>
    </source>
</evidence>
<dbReference type="EMBL" id="QMCH01000003">
    <property type="protein sequence ID" value="RAZ42203.1"/>
    <property type="molecule type" value="Genomic_DNA"/>
</dbReference>
<dbReference type="SUPFAM" id="SSF75169">
    <property type="entry name" value="DsrEFH-like"/>
    <property type="match status" value="1"/>
</dbReference>